<sequence length="382" mass="43040">MSVDFFEEDWVGDNWEDDDLLADAGGEIADAAQQCISQPGRLHEAFRNTFNSIKLFGFSAFIKTASVEEQSGAMSEIKDVIAQTLGQQATTQSAAQNVTSFARQLTSDPGSLSNQAAIENVTEYLSLHDTSSDDVLQPSQDPQNRRSAKIFELEEYSEPLCLSEEYVCALRLCGYRHVPGNENHFFFDSVIARKDDGSHQWTPVQFQLPRKTREGDRVGLPADPADVKDQSSTQEVPFIALDDFCTILTWNIRCFRIYVTKSFETGGFCWSKEKSFSNVFPRQGAPMLLSTALKQDELSARHKILLAFTISKAFWQYYDSDWMSVEWSLETIQLLQTSSLDSEAPFLKIGSAGFEDSTYRKHGSERMSEEQRALHILLHGNI</sequence>
<dbReference type="Proteomes" id="UP000799766">
    <property type="component" value="Unassembled WGS sequence"/>
</dbReference>
<name>A0A6A6NKS7_9PEZI</name>
<gene>
    <name evidence="1" type="ORF">BDY21DRAFT_176261</name>
</gene>
<organism evidence="1 2">
    <name type="scientific">Lineolata rhizophorae</name>
    <dbReference type="NCBI Taxonomy" id="578093"/>
    <lineage>
        <taxon>Eukaryota</taxon>
        <taxon>Fungi</taxon>
        <taxon>Dikarya</taxon>
        <taxon>Ascomycota</taxon>
        <taxon>Pezizomycotina</taxon>
        <taxon>Dothideomycetes</taxon>
        <taxon>Dothideomycetes incertae sedis</taxon>
        <taxon>Lineolatales</taxon>
        <taxon>Lineolataceae</taxon>
        <taxon>Lineolata</taxon>
    </lineage>
</organism>
<dbReference type="AlphaFoldDB" id="A0A6A6NKS7"/>
<proteinExistence type="predicted"/>
<dbReference type="OrthoDB" id="206201at2759"/>
<dbReference type="EMBL" id="MU001718">
    <property type="protein sequence ID" value="KAF2452256.1"/>
    <property type="molecule type" value="Genomic_DNA"/>
</dbReference>
<reference evidence="1" key="1">
    <citation type="journal article" date="2020" name="Stud. Mycol.">
        <title>101 Dothideomycetes genomes: a test case for predicting lifestyles and emergence of pathogens.</title>
        <authorList>
            <person name="Haridas S."/>
            <person name="Albert R."/>
            <person name="Binder M."/>
            <person name="Bloem J."/>
            <person name="Labutti K."/>
            <person name="Salamov A."/>
            <person name="Andreopoulos B."/>
            <person name="Baker S."/>
            <person name="Barry K."/>
            <person name="Bills G."/>
            <person name="Bluhm B."/>
            <person name="Cannon C."/>
            <person name="Castanera R."/>
            <person name="Culley D."/>
            <person name="Daum C."/>
            <person name="Ezra D."/>
            <person name="Gonzalez J."/>
            <person name="Henrissat B."/>
            <person name="Kuo A."/>
            <person name="Liang C."/>
            <person name="Lipzen A."/>
            <person name="Lutzoni F."/>
            <person name="Magnuson J."/>
            <person name="Mondo S."/>
            <person name="Nolan M."/>
            <person name="Ohm R."/>
            <person name="Pangilinan J."/>
            <person name="Park H.-J."/>
            <person name="Ramirez L."/>
            <person name="Alfaro M."/>
            <person name="Sun H."/>
            <person name="Tritt A."/>
            <person name="Yoshinaga Y."/>
            <person name="Zwiers L.-H."/>
            <person name="Turgeon B."/>
            <person name="Goodwin S."/>
            <person name="Spatafora J."/>
            <person name="Crous P."/>
            <person name="Grigoriev I."/>
        </authorList>
    </citation>
    <scope>NUCLEOTIDE SEQUENCE</scope>
    <source>
        <strain evidence="1">ATCC 16933</strain>
    </source>
</reference>
<keyword evidence="2" id="KW-1185">Reference proteome</keyword>
<protein>
    <submittedName>
        <fullName evidence="1">Uncharacterized protein</fullName>
    </submittedName>
</protein>
<evidence type="ECO:0000313" key="1">
    <source>
        <dbReference type="EMBL" id="KAF2452256.1"/>
    </source>
</evidence>
<evidence type="ECO:0000313" key="2">
    <source>
        <dbReference type="Proteomes" id="UP000799766"/>
    </source>
</evidence>
<accession>A0A6A6NKS7</accession>